<dbReference type="AlphaFoldDB" id="A0A840WRA4"/>
<dbReference type="InterPro" id="IPR036291">
    <property type="entry name" value="NAD(P)-bd_dom_sf"/>
</dbReference>
<dbReference type="Gene3D" id="3.40.50.720">
    <property type="entry name" value="NAD(P)-binding Rossmann-like Domain"/>
    <property type="match status" value="1"/>
</dbReference>
<dbReference type="EMBL" id="JACIJS010000007">
    <property type="protein sequence ID" value="MBB5516573.1"/>
    <property type="molecule type" value="Genomic_DNA"/>
</dbReference>
<dbReference type="InterPro" id="IPR052184">
    <property type="entry name" value="SDR_enzymes"/>
</dbReference>
<sequence length="224" mass="23244">MTRTLITGANRGIGRALAELAHAEGHKVIAAMRDPATATDLPQGITRLKLDVTAQGDLDAMEHALASQPLDRLMCNAGLGFRKDRIGGDTGTIAEWQAVMAANVTGVFMTISAALPALRRANGAKISIISSQMGSSTLAAGGAYAYRASKAAALNIGMTLAADLKAEGIAVGIYHPGWVRTDMGGTRADLSAEESAVGLLSCLEALTLDQTGGFFNWDGRPHPV</sequence>
<dbReference type="GO" id="GO:0016616">
    <property type="term" value="F:oxidoreductase activity, acting on the CH-OH group of donors, NAD or NADP as acceptor"/>
    <property type="evidence" value="ECO:0007669"/>
    <property type="project" value="TreeGrafter"/>
</dbReference>
<dbReference type="Pfam" id="PF00106">
    <property type="entry name" value="adh_short"/>
    <property type="match status" value="1"/>
</dbReference>
<dbReference type="PRINTS" id="PR00081">
    <property type="entry name" value="GDHRDH"/>
</dbReference>
<evidence type="ECO:0000313" key="2">
    <source>
        <dbReference type="Proteomes" id="UP000553766"/>
    </source>
</evidence>
<dbReference type="PANTHER" id="PTHR45458:SF1">
    <property type="entry name" value="SHORT CHAIN DEHYDROGENASE"/>
    <property type="match status" value="1"/>
</dbReference>
<evidence type="ECO:0000313" key="1">
    <source>
        <dbReference type="EMBL" id="MBB5516573.1"/>
    </source>
</evidence>
<dbReference type="RefSeq" id="WP_184012298.1">
    <property type="nucleotide sequence ID" value="NZ_JACIJS010000007.1"/>
</dbReference>
<dbReference type="PANTHER" id="PTHR45458">
    <property type="entry name" value="SHORT-CHAIN DEHYDROGENASE/REDUCTASE SDR"/>
    <property type="match status" value="1"/>
</dbReference>
<dbReference type="InterPro" id="IPR002347">
    <property type="entry name" value="SDR_fam"/>
</dbReference>
<organism evidence="1 2">
    <name type="scientific">Rubricella aquisinus</name>
    <dbReference type="NCBI Taxonomy" id="2028108"/>
    <lineage>
        <taxon>Bacteria</taxon>
        <taxon>Pseudomonadati</taxon>
        <taxon>Pseudomonadota</taxon>
        <taxon>Alphaproteobacteria</taxon>
        <taxon>Rhodobacterales</taxon>
        <taxon>Paracoccaceae</taxon>
        <taxon>Rubricella</taxon>
    </lineage>
</organism>
<proteinExistence type="predicted"/>
<accession>A0A840WRA4</accession>
<reference evidence="1 2" key="1">
    <citation type="submission" date="2020-08" db="EMBL/GenBank/DDBJ databases">
        <title>Genomic Encyclopedia of Type Strains, Phase IV (KMG-IV): sequencing the most valuable type-strain genomes for metagenomic binning, comparative biology and taxonomic classification.</title>
        <authorList>
            <person name="Goeker M."/>
        </authorList>
    </citation>
    <scope>NUCLEOTIDE SEQUENCE [LARGE SCALE GENOMIC DNA]</scope>
    <source>
        <strain evidence="1 2">DSM 103377</strain>
    </source>
</reference>
<dbReference type="SUPFAM" id="SSF51735">
    <property type="entry name" value="NAD(P)-binding Rossmann-fold domains"/>
    <property type="match status" value="1"/>
</dbReference>
<keyword evidence="2" id="KW-1185">Reference proteome</keyword>
<name>A0A840WRA4_9RHOB</name>
<protein>
    <submittedName>
        <fullName evidence="1">NAD(P)-dependent dehydrogenase (Short-subunit alcohol dehydrogenase family)</fullName>
    </submittedName>
</protein>
<dbReference type="Proteomes" id="UP000553766">
    <property type="component" value="Unassembled WGS sequence"/>
</dbReference>
<gene>
    <name evidence="1" type="ORF">FHS89_002604</name>
</gene>
<comment type="caution">
    <text evidence="1">The sequence shown here is derived from an EMBL/GenBank/DDBJ whole genome shotgun (WGS) entry which is preliminary data.</text>
</comment>